<gene>
    <name evidence="2" type="ORF">A2838_02825</name>
</gene>
<accession>A0A1G2T008</accession>
<feature type="chain" id="PRO_5009584498" description="FMN-binding domain-containing protein" evidence="1">
    <location>
        <begin position="26"/>
        <end position="141"/>
    </location>
</feature>
<dbReference type="Proteomes" id="UP000178107">
    <property type="component" value="Unassembled WGS sequence"/>
</dbReference>
<dbReference type="PROSITE" id="PS51257">
    <property type="entry name" value="PROKAR_LIPOPROTEIN"/>
    <property type="match status" value="1"/>
</dbReference>
<protein>
    <recommendedName>
        <fullName evidence="4">FMN-binding domain-containing protein</fullName>
    </recommendedName>
</protein>
<name>A0A1G2T008_9BACT</name>
<reference evidence="2 3" key="1">
    <citation type="journal article" date="2016" name="Nat. Commun.">
        <title>Thousands of microbial genomes shed light on interconnected biogeochemical processes in an aquifer system.</title>
        <authorList>
            <person name="Anantharaman K."/>
            <person name="Brown C.T."/>
            <person name="Hug L.A."/>
            <person name="Sharon I."/>
            <person name="Castelle C.J."/>
            <person name="Probst A.J."/>
            <person name="Thomas B.C."/>
            <person name="Singh A."/>
            <person name="Wilkins M.J."/>
            <person name="Karaoz U."/>
            <person name="Brodie E.L."/>
            <person name="Williams K.H."/>
            <person name="Hubbard S.S."/>
            <person name="Banfield J.F."/>
        </authorList>
    </citation>
    <scope>NUCLEOTIDE SEQUENCE [LARGE SCALE GENOMIC DNA]</scope>
</reference>
<keyword evidence="1" id="KW-0732">Signal</keyword>
<evidence type="ECO:0000313" key="3">
    <source>
        <dbReference type="Proteomes" id="UP000178107"/>
    </source>
</evidence>
<comment type="caution">
    <text evidence="2">The sequence shown here is derived from an EMBL/GenBank/DDBJ whole genome shotgun (WGS) entry which is preliminary data.</text>
</comment>
<sequence>MKKICFLIMLAVSCFGIVGCSDALKTDVDRYVKGEYGGTVLATSATDGTPVSRIGAVYVVCVNGQVQAVRVFVSDGGDIWTEMLPLNTVTARCGDDLARLVEHETTYANIERVINSGDTPEATVTRIKELIENADDNIGNR</sequence>
<feature type="signal peptide" evidence="1">
    <location>
        <begin position="1"/>
        <end position="25"/>
    </location>
</feature>
<dbReference type="AlphaFoldDB" id="A0A1G2T008"/>
<dbReference type="EMBL" id="MHVH01000003">
    <property type="protein sequence ID" value="OHA90627.1"/>
    <property type="molecule type" value="Genomic_DNA"/>
</dbReference>
<evidence type="ECO:0008006" key="4">
    <source>
        <dbReference type="Google" id="ProtNLM"/>
    </source>
</evidence>
<evidence type="ECO:0000256" key="1">
    <source>
        <dbReference type="SAM" id="SignalP"/>
    </source>
</evidence>
<organism evidence="2 3">
    <name type="scientific">Candidatus Zambryskibacteria bacterium RIFCSPHIGHO2_01_FULL_46_25</name>
    <dbReference type="NCBI Taxonomy" id="1802738"/>
    <lineage>
        <taxon>Bacteria</taxon>
        <taxon>Candidatus Zambryskiibacteriota</taxon>
    </lineage>
</organism>
<proteinExistence type="predicted"/>
<evidence type="ECO:0000313" key="2">
    <source>
        <dbReference type="EMBL" id="OHA90627.1"/>
    </source>
</evidence>